<evidence type="ECO:0000313" key="2">
    <source>
        <dbReference type="EMBL" id="KAL3670375.1"/>
    </source>
</evidence>
<feature type="region of interest" description="Disordered" evidence="1">
    <location>
        <begin position="1"/>
        <end position="42"/>
    </location>
</feature>
<sequence length="209" mass="23630">MVTYKKEKPRAAKKKQPKDTQKTATGKRKRSEQTATVADQTATTTVQETAKRTITFDEANAIVQDQQFWQRCEYVMKLLTPVVKKTKGLETYGCSVSIVYQTLADLLNDLQYCNPDDSVVVQARSLVEDQKFDTMRIAFLLDPTKNLNDFVGDDCKKALNDVPVVTKRLGCSEDMVKSIVREANAFVSFKRGMSSEQKAKVAWLAPMDW</sequence>
<feature type="compositionally biased region" description="Low complexity" evidence="1">
    <location>
        <begin position="33"/>
        <end position="42"/>
    </location>
</feature>
<dbReference type="Proteomes" id="UP001632037">
    <property type="component" value="Unassembled WGS sequence"/>
</dbReference>
<evidence type="ECO:0008006" key="4">
    <source>
        <dbReference type="Google" id="ProtNLM"/>
    </source>
</evidence>
<gene>
    <name evidence="2" type="ORF">V7S43_004684</name>
</gene>
<evidence type="ECO:0000313" key="3">
    <source>
        <dbReference type="Proteomes" id="UP001632037"/>
    </source>
</evidence>
<keyword evidence="3" id="KW-1185">Reference proteome</keyword>
<protein>
    <recommendedName>
        <fullName evidence="4">TraD/TraG TraM recognition site domain-containing protein</fullName>
    </recommendedName>
</protein>
<dbReference type="SUPFAM" id="SSF53098">
    <property type="entry name" value="Ribonuclease H-like"/>
    <property type="match status" value="1"/>
</dbReference>
<comment type="caution">
    <text evidence="2">The sequence shown here is derived from an EMBL/GenBank/DDBJ whole genome shotgun (WGS) entry which is preliminary data.</text>
</comment>
<accession>A0ABD3FXA0</accession>
<proteinExistence type="predicted"/>
<evidence type="ECO:0000256" key="1">
    <source>
        <dbReference type="SAM" id="MobiDB-lite"/>
    </source>
</evidence>
<reference evidence="2 3" key="1">
    <citation type="submission" date="2024-09" db="EMBL/GenBank/DDBJ databases">
        <title>Genome sequencing and assembly of Phytophthora oleae, isolate VK10A, causative agent of rot of olive drupes.</title>
        <authorList>
            <person name="Conti Taguali S."/>
            <person name="Riolo M."/>
            <person name="La Spada F."/>
            <person name="Cacciola S.O."/>
            <person name="Dionisio G."/>
        </authorList>
    </citation>
    <scope>NUCLEOTIDE SEQUENCE [LARGE SCALE GENOMIC DNA]</scope>
    <source>
        <strain evidence="2 3">VK10A</strain>
    </source>
</reference>
<dbReference type="EMBL" id="JBIMZQ010000007">
    <property type="protein sequence ID" value="KAL3670375.1"/>
    <property type="molecule type" value="Genomic_DNA"/>
</dbReference>
<name>A0ABD3FXA0_9STRA</name>
<dbReference type="InterPro" id="IPR012337">
    <property type="entry name" value="RNaseH-like_sf"/>
</dbReference>
<feature type="compositionally biased region" description="Basic and acidic residues" evidence="1">
    <location>
        <begin position="1"/>
        <end position="10"/>
    </location>
</feature>
<organism evidence="2 3">
    <name type="scientific">Phytophthora oleae</name>
    <dbReference type="NCBI Taxonomy" id="2107226"/>
    <lineage>
        <taxon>Eukaryota</taxon>
        <taxon>Sar</taxon>
        <taxon>Stramenopiles</taxon>
        <taxon>Oomycota</taxon>
        <taxon>Peronosporomycetes</taxon>
        <taxon>Peronosporales</taxon>
        <taxon>Peronosporaceae</taxon>
        <taxon>Phytophthora</taxon>
    </lineage>
</organism>
<dbReference type="AlphaFoldDB" id="A0ABD3FXA0"/>